<evidence type="ECO:0000256" key="1">
    <source>
        <dbReference type="ARBA" id="ARBA00009986"/>
    </source>
</evidence>
<dbReference type="OrthoDB" id="781568at2"/>
<dbReference type="Gene3D" id="3.40.309.10">
    <property type="entry name" value="Aldehyde Dehydrogenase, Chain A, domain 2"/>
    <property type="match status" value="1"/>
</dbReference>
<dbReference type="Proteomes" id="UP000487757">
    <property type="component" value="Unassembled WGS sequence"/>
</dbReference>
<reference evidence="5 6" key="1">
    <citation type="submission" date="2019-11" db="EMBL/GenBank/DDBJ databases">
        <title>Pedobacter petrophilus genome.</title>
        <authorList>
            <person name="Feldbauer M.J."/>
            <person name="Newman J.D."/>
        </authorList>
    </citation>
    <scope>NUCLEOTIDE SEQUENCE [LARGE SCALE GENOMIC DNA]</scope>
    <source>
        <strain evidence="5 6">LMG 29686</strain>
    </source>
</reference>
<comment type="similarity">
    <text evidence="1">Belongs to the aldehyde dehydrogenase family.</text>
</comment>
<dbReference type="AlphaFoldDB" id="A0A7K0FZU0"/>
<gene>
    <name evidence="5" type="ORF">GJU39_13555</name>
</gene>
<evidence type="ECO:0000256" key="3">
    <source>
        <dbReference type="ARBA" id="ARBA00023002"/>
    </source>
</evidence>
<dbReference type="PANTHER" id="PTHR43217:SF1">
    <property type="entry name" value="SUCCINATE SEMIALDEHYDE DEHYDROGENASE [NAD(P)+] SAD"/>
    <property type="match status" value="1"/>
</dbReference>
<dbReference type="CDD" id="cd07100">
    <property type="entry name" value="ALDH_SSADH1_GabD1"/>
    <property type="match status" value="1"/>
</dbReference>
<dbReference type="GO" id="GO:0004777">
    <property type="term" value="F:succinate-semialdehyde dehydrogenase (NAD+) activity"/>
    <property type="evidence" value="ECO:0007669"/>
    <property type="project" value="TreeGrafter"/>
</dbReference>
<dbReference type="InterPro" id="IPR016162">
    <property type="entry name" value="Ald_DH_N"/>
</dbReference>
<feature type="domain" description="Aldehyde dehydrogenase" evidence="4">
    <location>
        <begin position="3"/>
        <end position="454"/>
    </location>
</feature>
<dbReference type="GO" id="GO:0004030">
    <property type="term" value="F:aldehyde dehydrogenase [NAD(P)+] activity"/>
    <property type="evidence" value="ECO:0007669"/>
    <property type="project" value="InterPro"/>
</dbReference>
<accession>A0A7K0FZU0</accession>
<dbReference type="RefSeq" id="WP_154281346.1">
    <property type="nucleotide sequence ID" value="NZ_JBHUJQ010000001.1"/>
</dbReference>
<keyword evidence="6" id="KW-1185">Reference proteome</keyword>
<protein>
    <submittedName>
        <fullName evidence="5">Aldehyde dehydrogenase family protein</fullName>
    </submittedName>
</protein>
<dbReference type="InterPro" id="IPR047110">
    <property type="entry name" value="GABD/Sad-like"/>
</dbReference>
<dbReference type="InterPro" id="IPR015590">
    <property type="entry name" value="Aldehyde_DH_dom"/>
</dbReference>
<dbReference type="InterPro" id="IPR044148">
    <property type="entry name" value="ALDH_GabD1-like"/>
</dbReference>
<keyword evidence="2" id="KW-0521">NADP</keyword>
<dbReference type="InterPro" id="IPR016163">
    <property type="entry name" value="Ald_DH_C"/>
</dbReference>
<dbReference type="InterPro" id="IPR016160">
    <property type="entry name" value="Ald_DH_CS_CYS"/>
</dbReference>
<dbReference type="Gene3D" id="3.40.605.10">
    <property type="entry name" value="Aldehyde Dehydrogenase, Chain A, domain 1"/>
    <property type="match status" value="1"/>
</dbReference>
<comment type="caution">
    <text evidence="5">The sequence shown here is derived from an EMBL/GenBank/DDBJ whole genome shotgun (WGS) entry which is preliminary data.</text>
</comment>
<keyword evidence="3" id="KW-0560">Oxidoreductase</keyword>
<dbReference type="InterPro" id="IPR016161">
    <property type="entry name" value="Ald_DH/histidinol_DH"/>
</dbReference>
<name>A0A7K0FZU0_9SPHI</name>
<dbReference type="Pfam" id="PF00171">
    <property type="entry name" value="Aldedh"/>
    <property type="match status" value="1"/>
</dbReference>
<sequence length="457" mass="49379">MSISSINPVNGEIIKEYQEDHPETVNQKINQAHEAWQSYRETDFGYRAQFLLKIVDLLNERKNELAKLMSLEMGKPLKAGVAEVVKCASVCEYYAKNGATFLADQKVETDAGKSFISFQPIGVVLAIMPWNFPFWQVFRFLAPAIMAGNVGVLKHASGVMGCALAIEKIVEDAGFHSNVFKTLVSGSKAIAEVIAHPFVKAVTLTGSTEAGKKVAEQAGRLIKKTVLELGGSGPYIILADADLAAAAKTCAEARLINNGQSCIAAKRFIVVKEVEEEFTRYFKAAMAAKKTGNPLDNDTELGPMARVELRDELHEQVLKTIAQGATCILGGKIPAFGGHHAFYQPTILTNVKKGMLAYDEEIFGPVAAVISAKDADDAINIANDTPFGLGAAVFTQDLILAEDIARNKLQAGSCFVNEGVKSDPALPFGGINQSGYGRELGMFGIHEFVNIKTVYIK</sequence>
<dbReference type="PROSITE" id="PS00070">
    <property type="entry name" value="ALDEHYDE_DEHYDR_CYS"/>
    <property type="match status" value="1"/>
</dbReference>
<dbReference type="PANTHER" id="PTHR43217">
    <property type="entry name" value="SUCCINATE SEMIALDEHYDE DEHYDROGENASE [NAD(P)+] SAD"/>
    <property type="match status" value="1"/>
</dbReference>
<dbReference type="FunFam" id="3.40.605.10:FF:000012">
    <property type="entry name" value="NAD-dependent succinate-semialdehyde dehydrogenase"/>
    <property type="match status" value="1"/>
</dbReference>
<organism evidence="5 6">
    <name type="scientific">Pedobacter petrophilus</name>
    <dbReference type="NCBI Taxonomy" id="1908241"/>
    <lineage>
        <taxon>Bacteria</taxon>
        <taxon>Pseudomonadati</taxon>
        <taxon>Bacteroidota</taxon>
        <taxon>Sphingobacteriia</taxon>
        <taxon>Sphingobacteriales</taxon>
        <taxon>Sphingobacteriaceae</taxon>
        <taxon>Pedobacter</taxon>
    </lineage>
</organism>
<proteinExistence type="inferred from homology"/>
<dbReference type="EMBL" id="WKKH01000020">
    <property type="protein sequence ID" value="MRX77113.1"/>
    <property type="molecule type" value="Genomic_DNA"/>
</dbReference>
<evidence type="ECO:0000259" key="4">
    <source>
        <dbReference type="Pfam" id="PF00171"/>
    </source>
</evidence>
<evidence type="ECO:0000313" key="6">
    <source>
        <dbReference type="Proteomes" id="UP000487757"/>
    </source>
</evidence>
<evidence type="ECO:0000313" key="5">
    <source>
        <dbReference type="EMBL" id="MRX77113.1"/>
    </source>
</evidence>
<evidence type="ECO:0000256" key="2">
    <source>
        <dbReference type="ARBA" id="ARBA00022857"/>
    </source>
</evidence>
<dbReference type="SUPFAM" id="SSF53720">
    <property type="entry name" value="ALDH-like"/>
    <property type="match status" value="1"/>
</dbReference>